<proteinExistence type="predicted"/>
<dbReference type="EMBL" id="JAWDIE010000002">
    <property type="protein sequence ID" value="MEJ7137175.1"/>
    <property type="molecule type" value="Genomic_DNA"/>
</dbReference>
<gene>
    <name evidence="1" type="ORF">RV045_01865</name>
</gene>
<dbReference type="Proteomes" id="UP001364695">
    <property type="component" value="Unassembled WGS sequence"/>
</dbReference>
<evidence type="ECO:0000313" key="1">
    <source>
        <dbReference type="EMBL" id="MEJ7137175.1"/>
    </source>
</evidence>
<organism evidence="1 2">
    <name type="scientific">Amphibiibacter pelophylacis</name>
    <dbReference type="NCBI Taxonomy" id="1799477"/>
    <lineage>
        <taxon>Bacteria</taxon>
        <taxon>Pseudomonadati</taxon>
        <taxon>Pseudomonadota</taxon>
        <taxon>Betaproteobacteria</taxon>
        <taxon>Burkholderiales</taxon>
        <taxon>Sphaerotilaceae</taxon>
        <taxon>Amphibiibacter</taxon>
    </lineage>
</organism>
<comment type="caution">
    <text evidence="1">The sequence shown here is derived from an EMBL/GenBank/DDBJ whole genome shotgun (WGS) entry which is preliminary data.</text>
</comment>
<reference evidence="1" key="1">
    <citation type="submission" date="2023-10" db="EMBL/GenBank/DDBJ databases">
        <title>Amphibacter perezi, gen. nov., sp. nov. a novel taxa of the family Comamonadaceae, class Betaproteobacteria isolated from the skin microbiota of Pelophylax perezi from different populations.</title>
        <authorList>
            <person name="Costa S."/>
            <person name="Proenca D.N."/>
            <person name="Lopes I."/>
            <person name="Morais P.V."/>
        </authorList>
    </citation>
    <scope>NUCLEOTIDE SEQUENCE</scope>
    <source>
        <strain evidence="1">SL12-8</strain>
    </source>
</reference>
<protein>
    <submittedName>
        <fullName evidence="1">YDG domain-containing protein</fullName>
    </submittedName>
</protein>
<keyword evidence="2" id="KW-1185">Reference proteome</keyword>
<name>A0ACC6NZ12_9BURK</name>
<evidence type="ECO:0000313" key="2">
    <source>
        <dbReference type="Proteomes" id="UP001364695"/>
    </source>
</evidence>
<accession>A0ACC6NZ12</accession>
<sequence>MNQSYRTVWNESTQSWTAVQECAKGRGKSRSSRNLNLRNLIIGSLLIPAAGFAQTALPNSPAPTQLPTGGQVSAGQASIAQQGAVMTIDQASQRAVIDWKGFDVGRDATVNFQHPSASAVTLNRVQGVDPSQIYGQIKANGQVYLSNPAGVYFSPTASVNVGGIVATTRTADSDAFMAGKDPFAGRADGANGGAVVNEGQIAAPAGSITLQGDSVVNTGTLNASSLVNKGGKIVLEAQAIALKAGSQIKADGATGGGTVHVGGGWQGAGEMRQASSVNMETGSSITANATQNGDGGEVVLWSDIHKAGGKTTAQGQVSVTGGAESGDGGRVETSGHSVDIAGFGVNALAEKGKAGQWLIDPYNYTIGDDQAAAIGDALNTADVTVTTALSNTTQGGSTNSGDAGDITVSSAITKTGSAATTLNLVADRDIAINADISSSNGALGVTAQAARNISQATSKQLTTRGGAVTYAATGNITLEALSGIDTRQADGTGGANVILGGGKDGSTAAYGYTWGVKLDSATLQAGSGAVSLRGRSNGPSGPGVDLAGASRIVAGGGIALTGESSNTNGAGVEINSTDGGNTLSLEATGGGGVSINGQTEADNSAGVRIAGDGTVRIASGTGDIRIAGEATVAGLGTSSGIKAASGGPLRVTSSGGGAITLSAKSRDSQYSKDLNIERTATTLGGAGYSGTLTLEADRPYLATGARLQGTGELVLQQASASRAWKIGSLNPQEGAPLEASNEGFLKITSVVQPGFAQVTVGRSDSTATLVSDATLTPLTDLHLRSGSGGITLRDAINADNNDVPYTVRLTTPGTVSQFGSGIHARALVLDGGGQFNMANVGNKVGTLSAPSVASLKYLDSNVLAVGDISASGPVDIATHTGDLTLSGVISTTDASDRALTLTAHNFFGAGTASGGNIVVNGGSLSVGAGGSARLYTGSIAGSTSAAALATPGQFRYASDNNYFAEKVKTGYTAPLASGTTLIYREQPTATWAVSDASITYGDNFSPAASAWSGTVNGDSSSQAAQVSAPGPLSGSGHLVAGTHALEAQGGGADLAALGYRLAYGTGTLTVAPKALVLSGITARDKIYDGSTAAPITLADASLDGRVAGDDLSVTGTFASKNVSADAQTVSLSASGADAGNYTVTGQETASARITPKAVTVSGITAADKVYDGTVSATVDATRAVFEGMIAGDDLAASSTGTFGDRNAGSGKTVTLASTYTGADQGNYTYTDQASTTASITPKAVAVSGITAGDKVYDGSRAATVDASKAVFDGLIAGDAVAASSTGQFSDKNVGSGKTVTLASTYSGADVGNYTLTDQASTTASITPKAIAVSGITAGDKVYDGSRAATVDASKAVFDGLIAGDKVAASSTGQFSDKNVGSGKTVSLTSTYSGADVGNYTLTDQASATASITPKAVAVSGITAADRVYDGTVSATVDASRAMFEGMIAGDDLAASSTGIFSDKNVGSAKTVSLSSNYTGFDVGNYTVTDQASASASITPKALAVSGITAADKVYDGATSSVVDVSKAVIDGLVAGDTVAVSATGQFSDKNVGSGKTVALASSYSGADAGNYAIADQASATASITPKALVISGVTARDKVYDGGTAAQIALADSSLDGQVAGDDLSVTGTFASKNASAEAQTVSLAVAGADVGNYSVSGQDTARARITPKTVAVSGITAADKVYDGTVSATVDASGAMFEGMIAGDDLAASSTGQFSDKNVGSGKTVSLSSNYSGADVGNYAITDQASASASITPKALAVSGITAADKVYDGATSSGVDASKAVFDGLVAGDTVAVSATGQFSDKNVGSGKTVALASSYSGADAGNYAIADQASATASITPKALSVSGITVADKVYDGATSSAVDSSKALFEGLVAGDSVAATSSGQFSDKNVGSGKTVSLTSRYSGADASNYAITDQASSTASITPKALSVRGITAADKVYDGGTAATVDARSAVFDGLVTGDDVRASATGQFADKNVGSGKNVVLTSDFTGADVGNYAITGQAAASSSISRLAQATWVGGASGSWFDAANWAGGAVPDLANVSRVDIPVGVTVDFAPPASAGAVQVDGISAGGLALRGGALDVGADGLQLATLDQSGDSRLQVAGASRLGDYTVDGGQARFGQTLVADSLTQSAGDVRVDALAQITRLARTGGVFVSQAPQADPGLVTAVASGSSGTAVSSGAAEGPGAVAGPMATASPAPTLISSTDAALDLSGSESAAPQAAPTPAPAATSTPAAEVAWTPASAGATAQVRVQIQPQALSGGEGFGFAVPAQVWGGAAPGDLQAVMPGGAALPEGVSFDSQTQSFQVSPQAKVSWPLTLVLKSGSGQEVRVEINSADQAR</sequence>